<proteinExistence type="predicted"/>
<evidence type="ECO:0000256" key="1">
    <source>
        <dbReference type="SAM" id="MobiDB-lite"/>
    </source>
</evidence>
<dbReference type="HOGENOM" id="CLU_517213_0_0_1"/>
<dbReference type="KEGG" id="smo:SELMODRAFT_442322"/>
<evidence type="ECO:0000313" key="2">
    <source>
        <dbReference type="EMBL" id="EFJ24871.1"/>
    </source>
</evidence>
<name>D8RSI1_SELML</name>
<dbReference type="AlphaFoldDB" id="D8RSI1"/>
<dbReference type="Gramene" id="EFJ24871">
    <property type="protein sequence ID" value="EFJ24871"/>
    <property type="gene ID" value="SELMODRAFT_442322"/>
</dbReference>
<feature type="compositionally biased region" description="Polar residues" evidence="1">
    <location>
        <begin position="62"/>
        <end position="72"/>
    </location>
</feature>
<keyword evidence="3" id="KW-1185">Reference proteome</keyword>
<accession>D8RSI1</accession>
<gene>
    <name evidence="2" type="ORF">SELMODRAFT_442322</name>
</gene>
<dbReference type="InParanoid" id="D8RSI1"/>
<protein>
    <submittedName>
        <fullName evidence="2">Uncharacterized protein</fullName>
    </submittedName>
</protein>
<dbReference type="Proteomes" id="UP000001514">
    <property type="component" value="Unassembled WGS sequence"/>
</dbReference>
<dbReference type="OMA" id="KERTEQW"/>
<feature type="compositionally biased region" description="Gly residues" evidence="1">
    <location>
        <begin position="314"/>
        <end position="324"/>
    </location>
</feature>
<feature type="region of interest" description="Disordered" evidence="1">
    <location>
        <begin position="371"/>
        <end position="527"/>
    </location>
</feature>
<feature type="compositionally biased region" description="Polar residues" evidence="1">
    <location>
        <begin position="283"/>
        <end position="293"/>
    </location>
</feature>
<feature type="compositionally biased region" description="Low complexity" evidence="1">
    <location>
        <begin position="190"/>
        <end position="200"/>
    </location>
</feature>
<evidence type="ECO:0000313" key="3">
    <source>
        <dbReference type="Proteomes" id="UP000001514"/>
    </source>
</evidence>
<sequence>MSYEQPIRDQSGMDQQENSPYVAHSDAVGHLGQPSSERPSQAPGDRGVHFGKNAGYGDTEAVNPQSGQQQQHHPLEATHDTNIGHGHEPFSASTTESGYVAPAGADQRHRGMGEKMKDAVKGAVGGGPKSSSHDQVHGVPAGQGPGGAHDQLHGVPAGQGTGVPPEQQSKSPGFVGKMKDALTGQKPGYGAATGHATTGGAVPGEEDYAGKFQGEHDTKWPRPAPPPGMSKASVTSDRPGETHYPSNRPDAGTPESYSTGPGPYGEEKASRYQNVGKPGHEGTTYNPEQQHYGGQNVAEPGTGGLMGTTYNGGEKTGPGTGTEYGAGDHATGTAYGAGDPNYQKSGAGTGTEYGAGDHATGTAYGAGDPNYQKSAAGTGTEYGAGDPNYQKSAAGTGTEYGAGDHATGTAYGAGDPNYQKSAAGTHDPSKAVQEEMYPPESYKGAEQYSTPGAASTPAPRNARHDTPTGQNEGGGEYKDSHGVHKEGPRDDNVKKEGLMAKMMDKLHLSPKHRDRAQHKDSTTTTTS</sequence>
<dbReference type="EMBL" id="GL377588">
    <property type="protein sequence ID" value="EFJ24871.1"/>
    <property type="molecule type" value="Genomic_DNA"/>
</dbReference>
<feature type="compositionally biased region" description="Basic and acidic residues" evidence="1">
    <location>
        <begin position="106"/>
        <end position="120"/>
    </location>
</feature>
<feature type="compositionally biased region" description="Basic and acidic residues" evidence="1">
    <location>
        <begin position="475"/>
        <end position="507"/>
    </location>
</feature>
<reference evidence="2 3" key="1">
    <citation type="journal article" date="2011" name="Science">
        <title>The Selaginella genome identifies genetic changes associated with the evolution of vascular plants.</title>
        <authorList>
            <person name="Banks J.A."/>
            <person name="Nishiyama T."/>
            <person name="Hasebe M."/>
            <person name="Bowman J.L."/>
            <person name="Gribskov M."/>
            <person name="dePamphilis C."/>
            <person name="Albert V.A."/>
            <person name="Aono N."/>
            <person name="Aoyama T."/>
            <person name="Ambrose B.A."/>
            <person name="Ashton N.W."/>
            <person name="Axtell M.J."/>
            <person name="Barker E."/>
            <person name="Barker M.S."/>
            <person name="Bennetzen J.L."/>
            <person name="Bonawitz N.D."/>
            <person name="Chapple C."/>
            <person name="Cheng C."/>
            <person name="Correa L.G."/>
            <person name="Dacre M."/>
            <person name="DeBarry J."/>
            <person name="Dreyer I."/>
            <person name="Elias M."/>
            <person name="Engstrom E.M."/>
            <person name="Estelle M."/>
            <person name="Feng L."/>
            <person name="Finet C."/>
            <person name="Floyd S.K."/>
            <person name="Frommer W.B."/>
            <person name="Fujita T."/>
            <person name="Gramzow L."/>
            <person name="Gutensohn M."/>
            <person name="Harholt J."/>
            <person name="Hattori M."/>
            <person name="Heyl A."/>
            <person name="Hirai T."/>
            <person name="Hiwatashi Y."/>
            <person name="Ishikawa M."/>
            <person name="Iwata M."/>
            <person name="Karol K.G."/>
            <person name="Koehler B."/>
            <person name="Kolukisaoglu U."/>
            <person name="Kubo M."/>
            <person name="Kurata T."/>
            <person name="Lalonde S."/>
            <person name="Li K."/>
            <person name="Li Y."/>
            <person name="Litt A."/>
            <person name="Lyons E."/>
            <person name="Manning G."/>
            <person name="Maruyama T."/>
            <person name="Michael T.P."/>
            <person name="Mikami K."/>
            <person name="Miyazaki S."/>
            <person name="Morinaga S."/>
            <person name="Murata T."/>
            <person name="Mueller-Roeber B."/>
            <person name="Nelson D.R."/>
            <person name="Obara M."/>
            <person name="Oguri Y."/>
            <person name="Olmstead R.G."/>
            <person name="Onodera N."/>
            <person name="Petersen B.L."/>
            <person name="Pils B."/>
            <person name="Prigge M."/>
            <person name="Rensing S.A."/>
            <person name="Riano-Pachon D.M."/>
            <person name="Roberts A.W."/>
            <person name="Sato Y."/>
            <person name="Scheller H.V."/>
            <person name="Schulz B."/>
            <person name="Schulz C."/>
            <person name="Shakirov E.V."/>
            <person name="Shibagaki N."/>
            <person name="Shinohara N."/>
            <person name="Shippen D.E."/>
            <person name="Soerensen I."/>
            <person name="Sotooka R."/>
            <person name="Sugimoto N."/>
            <person name="Sugita M."/>
            <person name="Sumikawa N."/>
            <person name="Tanurdzic M."/>
            <person name="Theissen G."/>
            <person name="Ulvskov P."/>
            <person name="Wakazuki S."/>
            <person name="Weng J.K."/>
            <person name="Willats W.W."/>
            <person name="Wipf D."/>
            <person name="Wolf P.G."/>
            <person name="Yang L."/>
            <person name="Zimmer A.D."/>
            <person name="Zhu Q."/>
            <person name="Mitros T."/>
            <person name="Hellsten U."/>
            <person name="Loque D."/>
            <person name="Otillar R."/>
            <person name="Salamov A."/>
            <person name="Schmutz J."/>
            <person name="Shapiro H."/>
            <person name="Lindquist E."/>
            <person name="Lucas S."/>
            <person name="Rokhsar D."/>
            <person name="Grigoriev I.V."/>
        </authorList>
    </citation>
    <scope>NUCLEOTIDE SEQUENCE [LARGE SCALE GENOMIC DNA]</scope>
</reference>
<feature type="region of interest" description="Disordered" evidence="1">
    <location>
        <begin position="1"/>
        <end position="327"/>
    </location>
</feature>
<organism evidence="3">
    <name type="scientific">Selaginella moellendorffii</name>
    <name type="common">Spikemoss</name>
    <dbReference type="NCBI Taxonomy" id="88036"/>
    <lineage>
        <taxon>Eukaryota</taxon>
        <taxon>Viridiplantae</taxon>
        <taxon>Streptophyta</taxon>
        <taxon>Embryophyta</taxon>
        <taxon>Tracheophyta</taxon>
        <taxon>Lycopodiopsida</taxon>
        <taxon>Selaginellales</taxon>
        <taxon>Selaginellaceae</taxon>
        <taxon>Selaginella</taxon>
    </lineage>
</organism>